<name>A0ABN6C858_9ACTN</name>
<dbReference type="Proteomes" id="UP000676967">
    <property type="component" value="Chromosome"/>
</dbReference>
<dbReference type="Pfam" id="PF01638">
    <property type="entry name" value="HxlR"/>
    <property type="match status" value="1"/>
</dbReference>
<dbReference type="RefSeq" id="WP_189333307.1">
    <property type="nucleotide sequence ID" value="NZ_AP023356.1"/>
</dbReference>
<accession>A0ABN6C858</accession>
<feature type="domain" description="HTH hxlR-type" evidence="5">
    <location>
        <begin position="18"/>
        <end position="117"/>
    </location>
</feature>
<evidence type="ECO:0000313" key="7">
    <source>
        <dbReference type="Proteomes" id="UP000676967"/>
    </source>
</evidence>
<keyword evidence="7" id="KW-1185">Reference proteome</keyword>
<evidence type="ECO:0000256" key="4">
    <source>
        <dbReference type="SAM" id="MobiDB-lite"/>
    </source>
</evidence>
<keyword evidence="2" id="KW-0238">DNA-binding</keyword>
<protein>
    <submittedName>
        <fullName evidence="6">Transcriptional regulator</fullName>
    </submittedName>
</protein>
<dbReference type="PROSITE" id="PS51118">
    <property type="entry name" value="HTH_HXLR"/>
    <property type="match status" value="1"/>
</dbReference>
<reference evidence="6 7" key="1">
    <citation type="submission" date="2020-08" db="EMBL/GenBank/DDBJ databases">
        <title>Whole genome shotgun sequence of Actinoplanes ianthinogenes NBRC 13996.</title>
        <authorList>
            <person name="Komaki H."/>
            <person name="Tamura T."/>
        </authorList>
    </citation>
    <scope>NUCLEOTIDE SEQUENCE [LARGE SCALE GENOMIC DNA]</scope>
    <source>
        <strain evidence="6 7">NBRC 13996</strain>
    </source>
</reference>
<gene>
    <name evidence="6" type="ORF">Aiant_22210</name>
</gene>
<dbReference type="PANTHER" id="PTHR33204:SF36">
    <property type="entry name" value="TRANSCRIPTIONAL REGULATORY PROTEIN"/>
    <property type="match status" value="1"/>
</dbReference>
<evidence type="ECO:0000256" key="3">
    <source>
        <dbReference type="ARBA" id="ARBA00023163"/>
    </source>
</evidence>
<keyword evidence="1" id="KW-0805">Transcription regulation</keyword>
<dbReference type="InterPro" id="IPR036390">
    <property type="entry name" value="WH_DNA-bd_sf"/>
</dbReference>
<dbReference type="SUPFAM" id="SSF46785">
    <property type="entry name" value="Winged helix' DNA-binding domain"/>
    <property type="match status" value="1"/>
</dbReference>
<sequence length="165" mass="18769">MVGHVTPPAALEWDVDNCTIGRAMAILGEKWTMVVLREVFNGIRRFDDMRVRTRIPRQVLANRLADLVEHGVLRREPYQEPGARVRHEYRLTPKGFDLYPVLIALAGWGDRYLADPEGPPIEFVHRDCAAELRVAIHCTEGHTVTDQRDVVSRPGPGARRRNPET</sequence>
<evidence type="ECO:0000256" key="2">
    <source>
        <dbReference type="ARBA" id="ARBA00023125"/>
    </source>
</evidence>
<proteinExistence type="predicted"/>
<feature type="region of interest" description="Disordered" evidence="4">
    <location>
        <begin position="145"/>
        <end position="165"/>
    </location>
</feature>
<dbReference type="InterPro" id="IPR036388">
    <property type="entry name" value="WH-like_DNA-bd_sf"/>
</dbReference>
<evidence type="ECO:0000259" key="5">
    <source>
        <dbReference type="PROSITE" id="PS51118"/>
    </source>
</evidence>
<dbReference type="PANTHER" id="PTHR33204">
    <property type="entry name" value="TRANSCRIPTIONAL REGULATOR, MARR FAMILY"/>
    <property type="match status" value="1"/>
</dbReference>
<organism evidence="6 7">
    <name type="scientific">Actinoplanes ianthinogenes</name>
    <dbReference type="NCBI Taxonomy" id="122358"/>
    <lineage>
        <taxon>Bacteria</taxon>
        <taxon>Bacillati</taxon>
        <taxon>Actinomycetota</taxon>
        <taxon>Actinomycetes</taxon>
        <taxon>Micromonosporales</taxon>
        <taxon>Micromonosporaceae</taxon>
        <taxon>Actinoplanes</taxon>
    </lineage>
</organism>
<evidence type="ECO:0000256" key="1">
    <source>
        <dbReference type="ARBA" id="ARBA00023015"/>
    </source>
</evidence>
<dbReference type="EMBL" id="AP023356">
    <property type="protein sequence ID" value="BCJ41564.1"/>
    <property type="molecule type" value="Genomic_DNA"/>
</dbReference>
<dbReference type="InterPro" id="IPR002577">
    <property type="entry name" value="HTH_HxlR"/>
</dbReference>
<dbReference type="Gene3D" id="1.10.10.10">
    <property type="entry name" value="Winged helix-like DNA-binding domain superfamily/Winged helix DNA-binding domain"/>
    <property type="match status" value="1"/>
</dbReference>
<keyword evidence="3" id="KW-0804">Transcription</keyword>
<evidence type="ECO:0000313" key="6">
    <source>
        <dbReference type="EMBL" id="BCJ41564.1"/>
    </source>
</evidence>